<comment type="similarity">
    <text evidence="7">Belongs to the major facilitator superfamily. Sugar transporter (TC 2.A.1.1) family. Trehalose transporter subfamily.</text>
</comment>
<feature type="transmembrane region" description="Helical" evidence="9">
    <location>
        <begin position="108"/>
        <end position="131"/>
    </location>
</feature>
<keyword evidence="2" id="KW-1003">Cell membrane</keyword>
<feature type="transmembrane region" description="Helical" evidence="9">
    <location>
        <begin position="350"/>
        <end position="378"/>
    </location>
</feature>
<organism evidence="11 12">
    <name type="scientific">Psylliodes chrysocephalus</name>
    <dbReference type="NCBI Taxonomy" id="3402493"/>
    <lineage>
        <taxon>Eukaryota</taxon>
        <taxon>Metazoa</taxon>
        <taxon>Ecdysozoa</taxon>
        <taxon>Arthropoda</taxon>
        <taxon>Hexapoda</taxon>
        <taxon>Insecta</taxon>
        <taxon>Pterygota</taxon>
        <taxon>Neoptera</taxon>
        <taxon>Endopterygota</taxon>
        <taxon>Coleoptera</taxon>
        <taxon>Polyphaga</taxon>
        <taxon>Cucujiformia</taxon>
        <taxon>Chrysomeloidea</taxon>
        <taxon>Chrysomelidae</taxon>
        <taxon>Galerucinae</taxon>
        <taxon>Alticini</taxon>
        <taxon>Psylliodes</taxon>
    </lineage>
</organism>
<proteinExistence type="inferred from homology"/>
<feature type="transmembrane region" description="Helical" evidence="9">
    <location>
        <begin position="143"/>
        <end position="162"/>
    </location>
</feature>
<accession>A0A9P0D7K0</accession>
<reference evidence="11" key="1">
    <citation type="submission" date="2022-01" db="EMBL/GenBank/DDBJ databases">
        <authorList>
            <person name="King R."/>
        </authorList>
    </citation>
    <scope>NUCLEOTIDE SEQUENCE</scope>
</reference>
<sequence>MADYGKSSTVPQYIAALSICLGAVAAGAVLGWTSNITDDLKDSKLNDIPIDEQSLGWIGSFVSVGALIMCLPIGFICDKIGRKWGCLMTVIPFLVGWLLIIFSTNINMIYVGRFLTGLAGGAFCVAAPIYTGEIAQNSIRGALGSYFQLLLTVGILIAYIAGAYMSPQASAIVAACLPVIFAGVFFFQPETPLYLLKNNKYEEAKQSLQRLRGSNYDCEPELKELQQSLEKDASAQASFKEVLFTDAGIKACFISFSIMFFQQMSGANAVIFYTGDIFKASGSSLKASTATIIIGILQTLATFVASLIVDKFGRKLLLLVSILFMAVSEFVLALFFTFKDRHVLDADTVASIGILPVICLGVFIVMFSIGIGPIPWLISAELMPTEIKSTMCSIAATFNWFLAFIITKFYGDMKDGVGGDTTFYIFSGICFAGVAYVLVFVPETKGKSVAEVQAMLSGRKAETNEKEGIDNPSFTK</sequence>
<feature type="transmembrane region" description="Helical" evidence="9">
    <location>
        <begin position="84"/>
        <end position="102"/>
    </location>
</feature>
<dbReference type="NCBIfam" id="TIGR00879">
    <property type="entry name" value="SP"/>
    <property type="match status" value="1"/>
</dbReference>
<keyword evidence="4 9" id="KW-1133">Transmembrane helix</keyword>
<dbReference type="FunFam" id="1.20.1250.20:FF:000055">
    <property type="entry name" value="Facilitated trehalose transporter Tret1-2 homolog"/>
    <property type="match status" value="1"/>
</dbReference>
<evidence type="ECO:0000256" key="7">
    <source>
        <dbReference type="ARBA" id="ARBA00024348"/>
    </source>
</evidence>
<dbReference type="PRINTS" id="PR00171">
    <property type="entry name" value="SUGRTRNSPORT"/>
</dbReference>
<dbReference type="Pfam" id="PF00083">
    <property type="entry name" value="Sugar_tr"/>
    <property type="match status" value="1"/>
</dbReference>
<name>A0A9P0D7K0_9CUCU</name>
<keyword evidence="6" id="KW-0325">Glycoprotein</keyword>
<feature type="transmembrane region" description="Helical" evidence="9">
    <location>
        <begin position="316"/>
        <end position="338"/>
    </location>
</feature>
<dbReference type="InterPro" id="IPR003663">
    <property type="entry name" value="Sugar/inositol_transpt"/>
</dbReference>
<evidence type="ECO:0000256" key="5">
    <source>
        <dbReference type="ARBA" id="ARBA00023136"/>
    </source>
</evidence>
<feature type="transmembrane region" description="Helical" evidence="9">
    <location>
        <begin position="12"/>
        <end position="34"/>
    </location>
</feature>
<dbReference type="PROSITE" id="PS50850">
    <property type="entry name" value="MFS"/>
    <property type="match status" value="1"/>
</dbReference>
<evidence type="ECO:0000256" key="9">
    <source>
        <dbReference type="SAM" id="Phobius"/>
    </source>
</evidence>
<feature type="transmembrane region" description="Helical" evidence="9">
    <location>
        <begin position="253"/>
        <end position="275"/>
    </location>
</feature>
<feature type="transmembrane region" description="Helical" evidence="9">
    <location>
        <begin position="390"/>
        <end position="411"/>
    </location>
</feature>
<keyword evidence="3 9" id="KW-0812">Transmembrane</keyword>
<dbReference type="InterPro" id="IPR005828">
    <property type="entry name" value="MFS_sugar_transport-like"/>
</dbReference>
<dbReference type="Gene3D" id="1.20.1250.20">
    <property type="entry name" value="MFS general substrate transporter like domains"/>
    <property type="match status" value="1"/>
</dbReference>
<dbReference type="InterPro" id="IPR020846">
    <property type="entry name" value="MFS_dom"/>
</dbReference>
<dbReference type="PANTHER" id="PTHR48021:SF1">
    <property type="entry name" value="GH07001P-RELATED"/>
    <property type="match status" value="1"/>
</dbReference>
<evidence type="ECO:0000313" key="11">
    <source>
        <dbReference type="EMBL" id="CAH1115380.1"/>
    </source>
</evidence>
<evidence type="ECO:0000259" key="10">
    <source>
        <dbReference type="PROSITE" id="PS50850"/>
    </source>
</evidence>
<dbReference type="EMBL" id="OV651821">
    <property type="protein sequence ID" value="CAH1115380.1"/>
    <property type="molecule type" value="Genomic_DNA"/>
</dbReference>
<evidence type="ECO:0000256" key="1">
    <source>
        <dbReference type="ARBA" id="ARBA00004651"/>
    </source>
</evidence>
<keyword evidence="5 9" id="KW-0472">Membrane</keyword>
<dbReference type="CDD" id="cd17358">
    <property type="entry name" value="MFS_GLUT6_8_Class3_like"/>
    <property type="match status" value="1"/>
</dbReference>
<feature type="transmembrane region" description="Helical" evidence="9">
    <location>
        <begin position="54"/>
        <end position="77"/>
    </location>
</feature>
<gene>
    <name evidence="11" type="ORF">PSYICH_LOCUS15599</name>
</gene>
<dbReference type="InterPro" id="IPR044775">
    <property type="entry name" value="MFS_ERD6/Tret1-like"/>
</dbReference>
<evidence type="ECO:0000256" key="3">
    <source>
        <dbReference type="ARBA" id="ARBA00022692"/>
    </source>
</evidence>
<evidence type="ECO:0000313" key="12">
    <source>
        <dbReference type="Proteomes" id="UP001153636"/>
    </source>
</evidence>
<dbReference type="AlphaFoldDB" id="A0A9P0D7K0"/>
<dbReference type="InterPro" id="IPR050549">
    <property type="entry name" value="MFS_Trehalose_Transporter"/>
</dbReference>
<dbReference type="PROSITE" id="PS00217">
    <property type="entry name" value="SUGAR_TRANSPORT_2"/>
    <property type="match status" value="1"/>
</dbReference>
<evidence type="ECO:0000256" key="6">
    <source>
        <dbReference type="ARBA" id="ARBA00023180"/>
    </source>
</evidence>
<feature type="transmembrane region" description="Helical" evidence="9">
    <location>
        <begin position="168"/>
        <end position="187"/>
    </location>
</feature>
<dbReference type="SUPFAM" id="SSF103473">
    <property type="entry name" value="MFS general substrate transporter"/>
    <property type="match status" value="1"/>
</dbReference>
<dbReference type="PANTHER" id="PTHR48021">
    <property type="match status" value="1"/>
</dbReference>
<feature type="domain" description="Major facilitator superfamily (MFS) profile" evidence="10">
    <location>
        <begin position="11"/>
        <end position="445"/>
    </location>
</feature>
<dbReference type="InterPro" id="IPR036259">
    <property type="entry name" value="MFS_trans_sf"/>
</dbReference>
<dbReference type="InterPro" id="IPR005829">
    <property type="entry name" value="Sugar_transporter_CS"/>
</dbReference>
<keyword evidence="8" id="KW-0813">Transport</keyword>
<dbReference type="PROSITE" id="PS00216">
    <property type="entry name" value="SUGAR_TRANSPORT_1"/>
    <property type="match status" value="1"/>
</dbReference>
<evidence type="ECO:0000256" key="8">
    <source>
        <dbReference type="RuleBase" id="RU003346"/>
    </source>
</evidence>
<dbReference type="Proteomes" id="UP001153636">
    <property type="component" value="Chromosome 9"/>
</dbReference>
<keyword evidence="12" id="KW-1185">Reference proteome</keyword>
<protein>
    <recommendedName>
        <fullName evidence="10">Major facilitator superfamily (MFS) profile domain-containing protein</fullName>
    </recommendedName>
</protein>
<dbReference type="OrthoDB" id="6612291at2759"/>
<feature type="transmembrane region" description="Helical" evidence="9">
    <location>
        <begin position="287"/>
        <end position="309"/>
    </location>
</feature>
<evidence type="ECO:0000256" key="4">
    <source>
        <dbReference type="ARBA" id="ARBA00022989"/>
    </source>
</evidence>
<evidence type="ECO:0000256" key="2">
    <source>
        <dbReference type="ARBA" id="ARBA00022475"/>
    </source>
</evidence>
<dbReference type="GO" id="GO:0051119">
    <property type="term" value="F:sugar transmembrane transporter activity"/>
    <property type="evidence" value="ECO:0007669"/>
    <property type="project" value="InterPro"/>
</dbReference>
<dbReference type="GO" id="GO:0005886">
    <property type="term" value="C:plasma membrane"/>
    <property type="evidence" value="ECO:0007669"/>
    <property type="project" value="UniProtKB-SubCell"/>
</dbReference>
<feature type="transmembrane region" description="Helical" evidence="9">
    <location>
        <begin position="423"/>
        <end position="441"/>
    </location>
</feature>
<comment type="subcellular location">
    <subcellularLocation>
        <location evidence="1">Cell membrane</location>
        <topology evidence="1">Multi-pass membrane protein</topology>
    </subcellularLocation>
</comment>